<dbReference type="AlphaFoldDB" id="A0AAC9BE94"/>
<dbReference type="KEGG" id="rin:ACS15_0626"/>
<dbReference type="EMBL" id="CP012605">
    <property type="protein sequence ID" value="ANH72556.1"/>
    <property type="molecule type" value="Genomic_DNA"/>
</dbReference>
<name>A0AAC9BE94_9RALS</name>
<accession>A0AAC9BE94</accession>
<gene>
    <name evidence="1" type="ORF">ACS15_0626</name>
</gene>
<reference evidence="1 2" key="1">
    <citation type="submission" date="2015-09" db="EMBL/GenBank/DDBJ databases">
        <authorList>
            <person name="Xu Y."/>
            <person name="Nagy A."/>
            <person name="Liu N.T."/>
            <person name="Nou X."/>
        </authorList>
    </citation>
    <scope>NUCLEOTIDE SEQUENCE [LARGE SCALE GENOMIC DNA]</scope>
    <source>
        <strain evidence="1 2">FC1138</strain>
    </source>
</reference>
<evidence type="ECO:0000313" key="1">
    <source>
        <dbReference type="EMBL" id="ANH72556.1"/>
    </source>
</evidence>
<proteinExistence type="predicted"/>
<evidence type="ECO:0000313" key="2">
    <source>
        <dbReference type="Proteomes" id="UP000077927"/>
    </source>
</evidence>
<dbReference type="Proteomes" id="UP000077927">
    <property type="component" value="Chromosome 1"/>
</dbReference>
<protein>
    <submittedName>
        <fullName evidence="1">Uncharacterized protein</fullName>
    </submittedName>
</protein>
<sequence>MTDRGRKRLHGPCLRESVRVCGARAHRSCAGIVPQLMCHST</sequence>
<organism evidence="1 2">
    <name type="scientific">Ralstonia insidiosa</name>
    <dbReference type="NCBI Taxonomy" id="190721"/>
    <lineage>
        <taxon>Bacteria</taxon>
        <taxon>Pseudomonadati</taxon>
        <taxon>Pseudomonadota</taxon>
        <taxon>Betaproteobacteria</taxon>
        <taxon>Burkholderiales</taxon>
        <taxon>Burkholderiaceae</taxon>
        <taxon>Ralstonia</taxon>
    </lineage>
</organism>